<keyword evidence="2 6" id="KW-0227">DNA damage</keyword>
<dbReference type="InterPro" id="IPR012340">
    <property type="entry name" value="NA-bd_OB-fold"/>
</dbReference>
<comment type="caution">
    <text evidence="8">The sequence shown here is derived from an EMBL/GenBank/DDBJ whole genome shotgun (WGS) entry which is preliminary data.</text>
</comment>
<keyword evidence="5 6" id="KW-0234">DNA repair</keyword>
<feature type="domain" description="Helix-hairpin-helix DNA-binding motif class 1" evidence="7">
    <location>
        <begin position="73"/>
        <end position="92"/>
    </location>
</feature>
<dbReference type="InterPro" id="IPR013849">
    <property type="entry name" value="DNA_helicase_Holl-junc_RuvA_I"/>
</dbReference>
<evidence type="ECO:0000256" key="2">
    <source>
        <dbReference type="ARBA" id="ARBA00022763"/>
    </source>
</evidence>
<comment type="similarity">
    <text evidence="6">Belongs to the RuvA family.</text>
</comment>
<reference evidence="8 9" key="1">
    <citation type="submission" date="2017-08" db="EMBL/GenBank/DDBJ databases">
        <title>Aliifodinibius alkalisoli sp. nov., isolated from saline alkaline soil.</title>
        <authorList>
            <person name="Liu D."/>
            <person name="Zhang G."/>
        </authorList>
    </citation>
    <scope>NUCLEOTIDE SEQUENCE [LARGE SCALE GENOMIC DNA]</scope>
    <source>
        <strain evidence="8 9">WN023</strain>
    </source>
</reference>
<dbReference type="GO" id="GO:0005524">
    <property type="term" value="F:ATP binding"/>
    <property type="evidence" value="ECO:0007669"/>
    <property type="project" value="InterPro"/>
</dbReference>
<dbReference type="InterPro" id="IPR003583">
    <property type="entry name" value="Hlx-hairpin-Hlx_DNA-bd_motif"/>
</dbReference>
<evidence type="ECO:0000256" key="5">
    <source>
        <dbReference type="ARBA" id="ARBA00023204"/>
    </source>
</evidence>
<comment type="domain">
    <text evidence="6">Has three domains with a flexible linker between the domains II and III and assumes an 'L' shape. Domain III is highly mobile and contacts RuvB.</text>
</comment>
<evidence type="ECO:0000256" key="6">
    <source>
        <dbReference type="HAMAP-Rule" id="MF_00031"/>
    </source>
</evidence>
<dbReference type="GO" id="GO:0005737">
    <property type="term" value="C:cytoplasm"/>
    <property type="evidence" value="ECO:0007669"/>
    <property type="project" value="UniProtKB-SubCell"/>
</dbReference>
<dbReference type="GO" id="GO:0006310">
    <property type="term" value="P:DNA recombination"/>
    <property type="evidence" value="ECO:0007669"/>
    <property type="project" value="UniProtKB-UniRule"/>
</dbReference>
<dbReference type="InterPro" id="IPR011114">
    <property type="entry name" value="RuvA_C"/>
</dbReference>
<dbReference type="EMBL" id="NSKE01000002">
    <property type="protein sequence ID" value="PAU95355.1"/>
    <property type="molecule type" value="Genomic_DNA"/>
</dbReference>
<dbReference type="GO" id="GO:0000400">
    <property type="term" value="F:four-way junction DNA binding"/>
    <property type="evidence" value="ECO:0007669"/>
    <property type="project" value="UniProtKB-UniRule"/>
</dbReference>
<dbReference type="Gene3D" id="1.10.150.20">
    <property type="entry name" value="5' to 3' exonuclease, C-terminal subdomain"/>
    <property type="match status" value="1"/>
</dbReference>
<organism evidence="8 9">
    <name type="scientific">Fodinibius salipaludis</name>
    <dbReference type="NCBI Taxonomy" id="2032627"/>
    <lineage>
        <taxon>Bacteria</taxon>
        <taxon>Pseudomonadati</taxon>
        <taxon>Balneolota</taxon>
        <taxon>Balneolia</taxon>
        <taxon>Balneolales</taxon>
        <taxon>Balneolaceae</taxon>
        <taxon>Fodinibius</taxon>
    </lineage>
</organism>
<dbReference type="InterPro" id="IPR036267">
    <property type="entry name" value="RuvA_C_sf"/>
</dbReference>
<dbReference type="Gene3D" id="2.40.50.140">
    <property type="entry name" value="Nucleic acid-binding proteins"/>
    <property type="match status" value="1"/>
</dbReference>
<comment type="caution">
    <text evidence="6">Lacks conserved residue(s) required for the propagation of feature annotation.</text>
</comment>
<comment type="subunit">
    <text evidence="6">Homotetramer. Forms an RuvA(8)-RuvB(12)-Holliday junction (HJ) complex. HJ DNA is sandwiched between 2 RuvA tetramers; dsDNA enters through RuvA and exits via RuvB. An RuvB hexamer assembles on each DNA strand where it exits the tetramer. Each RuvB hexamer is contacted by two RuvA subunits (via domain III) on 2 adjacent RuvB subunits; this complex drives branch migration. In the full resolvosome a probable DNA-RuvA(4)-RuvB(12)-RuvC(2) complex forms which resolves the HJ.</text>
</comment>
<sequence length="200" mass="21931">MIAYLKGIIHDKSPDQVIIDVRDVGYLLEISNQTYNELPATGDEVELLVYHHVTDNDQRLFGFANQNEKDLFELLITVKGVGPKLGLTILSGLPAQQITGAIVQEDKSALSQIKGIGKKTAQRMILELKDKMSEMVDATYSPDSAANLSSNIKEEAVSALQSLGFKKRDAEESIELAAKGEDIDGNVQELVKKALSQMDK</sequence>
<name>A0A2A2GER5_9BACT</name>
<gene>
    <name evidence="6" type="primary">ruvA</name>
    <name evidence="8" type="ORF">CK503_03945</name>
</gene>
<evidence type="ECO:0000259" key="7">
    <source>
        <dbReference type="SMART" id="SM00278"/>
    </source>
</evidence>
<dbReference type="SMART" id="SM00278">
    <property type="entry name" value="HhH1"/>
    <property type="match status" value="2"/>
</dbReference>
<keyword evidence="3 6" id="KW-0238">DNA-binding</keyword>
<evidence type="ECO:0000256" key="4">
    <source>
        <dbReference type="ARBA" id="ARBA00023172"/>
    </source>
</evidence>
<dbReference type="InterPro" id="IPR000085">
    <property type="entry name" value="RuvA"/>
</dbReference>
<proteinExistence type="inferred from homology"/>
<comment type="function">
    <text evidence="6">The RuvA-RuvB-RuvC complex processes Holliday junction (HJ) DNA during genetic recombination and DNA repair, while the RuvA-RuvB complex plays an important role in the rescue of blocked DNA replication forks via replication fork reversal (RFR). RuvA specifically binds to HJ cruciform DNA, conferring on it an open structure. The RuvB hexamer acts as an ATP-dependent pump, pulling dsDNA into and through the RuvAB complex. HJ branch migration allows RuvC to scan DNA until it finds its consensus sequence, where it cleaves and resolves the cruciform DNA.</text>
</comment>
<dbReference type="SUPFAM" id="SSF46929">
    <property type="entry name" value="DNA helicase RuvA subunit, C-terminal domain"/>
    <property type="match status" value="1"/>
</dbReference>
<evidence type="ECO:0000313" key="9">
    <source>
        <dbReference type="Proteomes" id="UP000218831"/>
    </source>
</evidence>
<dbReference type="GO" id="GO:0009379">
    <property type="term" value="C:Holliday junction helicase complex"/>
    <property type="evidence" value="ECO:0007669"/>
    <property type="project" value="InterPro"/>
</dbReference>
<dbReference type="HAMAP" id="MF_00031">
    <property type="entry name" value="DNA_HJ_migration_RuvA"/>
    <property type="match status" value="1"/>
</dbReference>
<dbReference type="GO" id="GO:0048476">
    <property type="term" value="C:Holliday junction resolvase complex"/>
    <property type="evidence" value="ECO:0007669"/>
    <property type="project" value="UniProtKB-UniRule"/>
</dbReference>
<dbReference type="AlphaFoldDB" id="A0A2A2GER5"/>
<dbReference type="Pfam" id="PF14520">
    <property type="entry name" value="HHH_5"/>
    <property type="match status" value="1"/>
</dbReference>
<keyword evidence="9" id="KW-1185">Reference proteome</keyword>
<dbReference type="InterPro" id="IPR010994">
    <property type="entry name" value="RuvA_2-like"/>
</dbReference>
<comment type="subcellular location">
    <subcellularLocation>
        <location evidence="6">Cytoplasm</location>
    </subcellularLocation>
</comment>
<dbReference type="GO" id="GO:0006281">
    <property type="term" value="P:DNA repair"/>
    <property type="evidence" value="ECO:0007669"/>
    <property type="project" value="UniProtKB-UniRule"/>
</dbReference>
<dbReference type="CDD" id="cd14332">
    <property type="entry name" value="UBA_RuvA_C"/>
    <property type="match status" value="1"/>
</dbReference>
<protein>
    <recommendedName>
        <fullName evidence="6">Holliday junction branch migration complex subunit RuvA</fullName>
    </recommendedName>
</protein>
<dbReference type="RefSeq" id="WP_095605482.1">
    <property type="nucleotide sequence ID" value="NZ_NSKE01000002.1"/>
</dbReference>
<keyword evidence="1 6" id="KW-0963">Cytoplasm</keyword>
<evidence type="ECO:0000256" key="1">
    <source>
        <dbReference type="ARBA" id="ARBA00022490"/>
    </source>
</evidence>
<dbReference type="Gene3D" id="1.10.8.10">
    <property type="entry name" value="DNA helicase RuvA subunit, C-terminal domain"/>
    <property type="match status" value="1"/>
</dbReference>
<dbReference type="Pfam" id="PF07499">
    <property type="entry name" value="RuvA_C"/>
    <property type="match status" value="1"/>
</dbReference>
<dbReference type="Pfam" id="PF01330">
    <property type="entry name" value="RuvA_N"/>
    <property type="match status" value="1"/>
</dbReference>
<feature type="domain" description="Helix-hairpin-helix DNA-binding motif class 1" evidence="7">
    <location>
        <begin position="108"/>
        <end position="127"/>
    </location>
</feature>
<dbReference type="Proteomes" id="UP000218831">
    <property type="component" value="Unassembled WGS sequence"/>
</dbReference>
<feature type="region of interest" description="Domain I" evidence="6">
    <location>
        <begin position="1"/>
        <end position="64"/>
    </location>
</feature>
<evidence type="ECO:0000313" key="8">
    <source>
        <dbReference type="EMBL" id="PAU95355.1"/>
    </source>
</evidence>
<dbReference type="SUPFAM" id="SSF50249">
    <property type="entry name" value="Nucleic acid-binding proteins"/>
    <property type="match status" value="1"/>
</dbReference>
<dbReference type="SUPFAM" id="SSF47781">
    <property type="entry name" value="RuvA domain 2-like"/>
    <property type="match status" value="1"/>
</dbReference>
<accession>A0A2A2GER5</accession>
<keyword evidence="4 6" id="KW-0233">DNA recombination</keyword>
<dbReference type="OrthoDB" id="5293449at2"/>
<evidence type="ECO:0000256" key="3">
    <source>
        <dbReference type="ARBA" id="ARBA00023125"/>
    </source>
</evidence>
<dbReference type="NCBIfam" id="TIGR00084">
    <property type="entry name" value="ruvA"/>
    <property type="match status" value="1"/>
</dbReference>
<dbReference type="GO" id="GO:0009378">
    <property type="term" value="F:four-way junction helicase activity"/>
    <property type="evidence" value="ECO:0007669"/>
    <property type="project" value="InterPro"/>
</dbReference>
<feature type="region of interest" description="Domain III" evidence="6">
    <location>
        <begin position="148"/>
        <end position="200"/>
    </location>
</feature>